<feature type="domain" description="Calcineurin-like phosphoesterase" evidence="3">
    <location>
        <begin position="1"/>
        <end position="159"/>
    </location>
</feature>
<dbReference type="PANTHER" id="PTHR43165">
    <property type="entry name" value="METALLOPHOSPHOESTERASE"/>
    <property type="match status" value="1"/>
</dbReference>
<dbReference type="EC" id="3.1.4.-" evidence="2"/>
<organism evidence="4 5">
    <name type="scientific">Allocoprobacillus halotolerans</name>
    <dbReference type="NCBI Taxonomy" id="2944914"/>
    <lineage>
        <taxon>Bacteria</taxon>
        <taxon>Bacillati</taxon>
        <taxon>Bacillota</taxon>
        <taxon>Erysipelotrichia</taxon>
        <taxon>Erysipelotrichales</taxon>
        <taxon>Erysipelotrichaceae</taxon>
        <taxon>Allocoprobacillus</taxon>
    </lineage>
</organism>
<dbReference type="NCBIfam" id="TIGR00040">
    <property type="entry name" value="yfcE"/>
    <property type="match status" value="1"/>
</dbReference>
<dbReference type="EMBL" id="CP101620">
    <property type="protein sequence ID" value="UTY38019.1"/>
    <property type="molecule type" value="Genomic_DNA"/>
</dbReference>
<evidence type="ECO:0000256" key="1">
    <source>
        <dbReference type="ARBA" id="ARBA00008950"/>
    </source>
</evidence>
<name>A0ABY5HY92_9FIRM</name>
<comment type="cofactor">
    <cofactor evidence="2">
        <name>a divalent metal cation</name>
        <dbReference type="ChEBI" id="CHEBI:60240"/>
    </cofactor>
</comment>
<keyword evidence="5" id="KW-1185">Reference proteome</keyword>
<dbReference type="NCBIfam" id="NF006988">
    <property type="entry name" value="PRK09453.1"/>
    <property type="match status" value="1"/>
</dbReference>
<evidence type="ECO:0000313" key="4">
    <source>
        <dbReference type="EMBL" id="UTY38019.1"/>
    </source>
</evidence>
<dbReference type="Proteomes" id="UP001060112">
    <property type="component" value="Chromosome"/>
</dbReference>
<dbReference type="InterPro" id="IPR000979">
    <property type="entry name" value="Phosphodiesterase_MJ0936/Vps29"/>
</dbReference>
<proteinExistence type="inferred from homology"/>
<dbReference type="InterPro" id="IPR024654">
    <property type="entry name" value="Calcineurin-like_PHP_lpxH"/>
</dbReference>
<dbReference type="PANTHER" id="PTHR43165:SF1">
    <property type="entry name" value="PHOSPHODIESTERASE MJ0936"/>
    <property type="match status" value="1"/>
</dbReference>
<dbReference type="InterPro" id="IPR053193">
    <property type="entry name" value="MetalloPDE_YfcE-like"/>
</dbReference>
<dbReference type="Gene3D" id="3.60.21.10">
    <property type="match status" value="1"/>
</dbReference>
<dbReference type="CDD" id="cd00841">
    <property type="entry name" value="MPP_YfcE"/>
    <property type="match status" value="1"/>
</dbReference>
<evidence type="ECO:0000256" key="2">
    <source>
        <dbReference type="RuleBase" id="RU362039"/>
    </source>
</evidence>
<keyword evidence="2" id="KW-0479">Metal-binding</keyword>
<accession>A0ABY5HY92</accession>
<dbReference type="SUPFAM" id="SSF56300">
    <property type="entry name" value="Metallo-dependent phosphatases"/>
    <property type="match status" value="1"/>
</dbReference>
<protein>
    <recommendedName>
        <fullName evidence="2">Phosphoesterase</fullName>
        <ecNumber evidence="2">3.1.4.-</ecNumber>
    </recommendedName>
</protein>
<evidence type="ECO:0000313" key="5">
    <source>
        <dbReference type="Proteomes" id="UP001060112"/>
    </source>
</evidence>
<sequence length="179" mass="20799">MKLMIVSDIHGSYDDFKRVMDIYEEEQVDKLILLGDLLYHGPRNPLPEGYQPKKVIQLLNQYKDKIIAVRGNCDAEVDQMVLEFPMRSDYIEMYIDQHRFFLTHGHLYDETHLPMLQQGDVFMYGHFHKPALKKENGIIFFNPSSISLPKAGEKSFGIYENGELKIVSLGKKCLQSMKI</sequence>
<dbReference type="Pfam" id="PF12850">
    <property type="entry name" value="Metallophos_2"/>
    <property type="match status" value="1"/>
</dbReference>
<dbReference type="InterPro" id="IPR041802">
    <property type="entry name" value="MPP_YfcE"/>
</dbReference>
<dbReference type="RefSeq" id="WP_290138058.1">
    <property type="nucleotide sequence ID" value="NZ_CP101620.1"/>
</dbReference>
<dbReference type="GO" id="GO:0016787">
    <property type="term" value="F:hydrolase activity"/>
    <property type="evidence" value="ECO:0007669"/>
    <property type="project" value="UniProtKB-KW"/>
</dbReference>
<keyword evidence="4" id="KW-0378">Hydrolase</keyword>
<dbReference type="InterPro" id="IPR029052">
    <property type="entry name" value="Metallo-depent_PP-like"/>
</dbReference>
<evidence type="ECO:0000259" key="3">
    <source>
        <dbReference type="Pfam" id="PF12850"/>
    </source>
</evidence>
<comment type="similarity">
    <text evidence="1 2">Belongs to the metallophosphoesterase superfamily. YfcE family.</text>
</comment>
<reference evidence="4" key="1">
    <citation type="submission" date="2022-07" db="EMBL/GenBank/DDBJ databases">
        <title>Faecal culturing of patients with breast cancer.</title>
        <authorList>
            <person name="Teng N.M.Y."/>
            <person name="Kiu R."/>
            <person name="Evans R."/>
            <person name="Baker D.J."/>
            <person name="Zenner C."/>
            <person name="Robinson S.D."/>
            <person name="Hall L.J."/>
        </authorList>
    </citation>
    <scope>NUCLEOTIDE SEQUENCE</scope>
    <source>
        <strain evidence="4">LH1062</strain>
    </source>
</reference>
<gene>
    <name evidence="4" type="primary">yfcE</name>
    <name evidence="4" type="ORF">NMU03_09945</name>
</gene>